<dbReference type="AlphaFoldDB" id="A0A495DD99"/>
<proteinExistence type="predicted"/>
<name>A0A495DD99_9PROT</name>
<dbReference type="EMBL" id="RBIM01000003">
    <property type="protein sequence ID" value="RKR00270.1"/>
    <property type="molecule type" value="Genomic_DNA"/>
</dbReference>
<accession>A0A495DD99</accession>
<reference evidence="1 2" key="1">
    <citation type="submission" date="2018-10" db="EMBL/GenBank/DDBJ databases">
        <title>Genomic Encyclopedia of Type Strains, Phase IV (KMG-IV): sequencing the most valuable type-strain genomes for metagenomic binning, comparative biology and taxonomic classification.</title>
        <authorList>
            <person name="Goeker M."/>
        </authorList>
    </citation>
    <scope>NUCLEOTIDE SEQUENCE [LARGE SCALE GENOMIC DNA]</scope>
    <source>
        <strain evidence="1 2">DSM 4734</strain>
    </source>
</reference>
<sequence length="53" mass="6138">MLYGIDDWRSMNANDMLNRSLDRNRERAGLRRMPRNTDVNALLASFGLKGKRA</sequence>
<protein>
    <submittedName>
        <fullName evidence="1">Uncharacterized protein</fullName>
    </submittedName>
</protein>
<evidence type="ECO:0000313" key="1">
    <source>
        <dbReference type="EMBL" id="RKR00270.1"/>
    </source>
</evidence>
<evidence type="ECO:0000313" key="2">
    <source>
        <dbReference type="Proteomes" id="UP000273675"/>
    </source>
</evidence>
<dbReference type="RefSeq" id="WP_158025608.1">
    <property type="nucleotide sequence ID" value="NZ_RBIM01000003.1"/>
</dbReference>
<organism evidence="1 2">
    <name type="scientific">Maricaulis maris</name>
    <dbReference type="NCBI Taxonomy" id="74318"/>
    <lineage>
        <taxon>Bacteria</taxon>
        <taxon>Pseudomonadati</taxon>
        <taxon>Pseudomonadota</taxon>
        <taxon>Alphaproteobacteria</taxon>
        <taxon>Maricaulales</taxon>
        <taxon>Maricaulaceae</taxon>
        <taxon>Maricaulis</taxon>
    </lineage>
</organism>
<gene>
    <name evidence="1" type="ORF">C7435_1474</name>
</gene>
<comment type="caution">
    <text evidence="1">The sequence shown here is derived from an EMBL/GenBank/DDBJ whole genome shotgun (WGS) entry which is preliminary data.</text>
</comment>
<dbReference type="Proteomes" id="UP000273675">
    <property type="component" value="Unassembled WGS sequence"/>
</dbReference>